<reference evidence="2 3" key="1">
    <citation type="submission" date="2018-10" db="EMBL/GenBank/DDBJ databases">
        <title>Natrarchaeobius chitinivorans gen. nov., sp. nov., and Natrarchaeobius haloalkaliphilus sp. nov., alkaliphilic, chitin-utilizing haloarchaea from hypersaline alkaline lakes.</title>
        <authorList>
            <person name="Sorokin D.Y."/>
            <person name="Elcheninov A.G."/>
            <person name="Kostrikina N.A."/>
            <person name="Bale N.J."/>
            <person name="Sinninghe Damste J.S."/>
            <person name="Khijniak T.V."/>
            <person name="Kublanov I.V."/>
            <person name="Toshchakov S.V."/>
        </authorList>
    </citation>
    <scope>NUCLEOTIDE SEQUENCE [LARGE SCALE GENOMIC DNA]</scope>
    <source>
        <strain evidence="2 3">AArcht4T</strain>
    </source>
</reference>
<keyword evidence="3" id="KW-1185">Reference proteome</keyword>
<dbReference type="EMBL" id="REGA01000011">
    <property type="protein sequence ID" value="RQG94107.1"/>
    <property type="molecule type" value="Genomic_DNA"/>
</dbReference>
<protein>
    <submittedName>
        <fullName evidence="2">Uncharacterized protein</fullName>
    </submittedName>
</protein>
<accession>A0A3N6LYE9</accession>
<proteinExistence type="predicted"/>
<dbReference type="AlphaFoldDB" id="A0A3N6LYE9"/>
<evidence type="ECO:0000313" key="2">
    <source>
        <dbReference type="EMBL" id="RQG94107.1"/>
    </source>
</evidence>
<evidence type="ECO:0000313" key="3">
    <source>
        <dbReference type="Proteomes" id="UP000282323"/>
    </source>
</evidence>
<organism evidence="2 3">
    <name type="scientific">Natrarchaeobius chitinivorans</name>
    <dbReference type="NCBI Taxonomy" id="1679083"/>
    <lineage>
        <taxon>Archaea</taxon>
        <taxon>Methanobacteriati</taxon>
        <taxon>Methanobacteriota</taxon>
        <taxon>Stenosarchaea group</taxon>
        <taxon>Halobacteria</taxon>
        <taxon>Halobacteriales</taxon>
        <taxon>Natrialbaceae</taxon>
        <taxon>Natrarchaeobius</taxon>
    </lineage>
</organism>
<dbReference type="RefSeq" id="WP_124196043.1">
    <property type="nucleotide sequence ID" value="NZ_REGA01000011.1"/>
</dbReference>
<dbReference type="Proteomes" id="UP000282323">
    <property type="component" value="Unassembled WGS sequence"/>
</dbReference>
<feature type="compositionally biased region" description="Basic and acidic residues" evidence="1">
    <location>
        <begin position="56"/>
        <end position="65"/>
    </location>
</feature>
<name>A0A3N6LYE9_NATCH</name>
<evidence type="ECO:0000256" key="1">
    <source>
        <dbReference type="SAM" id="MobiDB-lite"/>
    </source>
</evidence>
<comment type="caution">
    <text evidence="2">The sequence shown here is derived from an EMBL/GenBank/DDBJ whole genome shotgun (WGS) entry which is preliminary data.</text>
</comment>
<dbReference type="OrthoDB" id="201863at2157"/>
<gene>
    <name evidence="2" type="ORF">EA473_13005</name>
</gene>
<feature type="compositionally biased region" description="Acidic residues" evidence="1">
    <location>
        <begin position="43"/>
        <end position="55"/>
    </location>
</feature>
<sequence length="505" mass="55846">MRRRRFLAGAVVGGSLLPGCSALSASETEPEPDSNDRPQFGVDDADSESNGDDTDEPKPTERGSPFDEPTVVDFETAPLTAAVVNGRVSTDDGLSMHLEFAEPATAESPATLVATVENRRPYEQTFRPRRLLVLDDPASSRSSDDRNVTVYLAPAADHPLAETSPGYDRDGGGRWRLETVRDDWFPDLVTLGAEERVTGEHYLLGDHRRGDEPIEAGRYEFTRRGDGFEIAIWSTDEPGPDADSSLADATVPSQPDETDVRWYHDATPETPVFLEPSHESVTAPAKIEFDLVNHGRESLSGNPYYWRLFKLEGGRWFPIDPWEWPMPAAAVRPGGVDESELFVYDGDPAERWGTRTVGHLGGGRYAYTVGYSADDETHAAAFDLEAPPLEVSVELDIAIDDEGETIVVELPNYEEARRPATVTVSHAGSDGDFVDLDQRLVPEQLPRRPFRALRNSLPLFENGVETVRVKTDRGTALRRFGYEEDETRTIAYDGDLFETTGSLEE</sequence>
<feature type="region of interest" description="Disordered" evidence="1">
    <location>
        <begin position="14"/>
        <end position="74"/>
    </location>
</feature>